<reference evidence="1 2" key="1">
    <citation type="submission" date="2016-10" db="EMBL/GenBank/DDBJ databases">
        <authorList>
            <person name="de Groot N.N."/>
        </authorList>
    </citation>
    <scope>NUCLEOTIDE SEQUENCE [LARGE SCALE GENOMIC DNA]</scope>
    <source>
        <strain evidence="1 2">DSM 44993</strain>
    </source>
</reference>
<dbReference type="STRING" id="394193.SAMN04489732_1565"/>
<evidence type="ECO:0000313" key="2">
    <source>
        <dbReference type="Proteomes" id="UP000198582"/>
    </source>
</evidence>
<accession>A0A1H8YQU9</accession>
<dbReference type="AlphaFoldDB" id="A0A1H8YQU9"/>
<dbReference type="Proteomes" id="UP000198582">
    <property type="component" value="Unassembled WGS sequence"/>
</dbReference>
<sequence length="58" mass="6357">MKAILLQLPGYLATTLRSRLKLQYTMKKLQYTMKDVALDAASAGRLSRTKSPTPATSG</sequence>
<organism evidence="1 2">
    <name type="scientific">Amycolatopsis saalfeldensis</name>
    <dbReference type="NCBI Taxonomy" id="394193"/>
    <lineage>
        <taxon>Bacteria</taxon>
        <taxon>Bacillati</taxon>
        <taxon>Actinomycetota</taxon>
        <taxon>Actinomycetes</taxon>
        <taxon>Pseudonocardiales</taxon>
        <taxon>Pseudonocardiaceae</taxon>
        <taxon>Amycolatopsis</taxon>
    </lineage>
</organism>
<protein>
    <submittedName>
        <fullName evidence="1">Uncharacterized protein</fullName>
    </submittedName>
</protein>
<name>A0A1H8YQU9_9PSEU</name>
<dbReference type="EMBL" id="FOEF01000056">
    <property type="protein sequence ID" value="SEP54560.1"/>
    <property type="molecule type" value="Genomic_DNA"/>
</dbReference>
<evidence type="ECO:0000313" key="1">
    <source>
        <dbReference type="EMBL" id="SEP54560.1"/>
    </source>
</evidence>
<keyword evidence="2" id="KW-1185">Reference proteome</keyword>
<gene>
    <name evidence="1" type="ORF">SAMN04489732_1565</name>
</gene>
<dbReference type="RefSeq" id="WP_177231879.1">
    <property type="nucleotide sequence ID" value="NZ_FOEF01000056.1"/>
</dbReference>
<proteinExistence type="predicted"/>